<dbReference type="PANTHER" id="PTHR31683">
    <property type="entry name" value="PECTATE LYASE 18-RELATED"/>
    <property type="match status" value="1"/>
</dbReference>
<reference evidence="10" key="1">
    <citation type="submission" date="2020-06" db="EMBL/GenBank/DDBJ databases">
        <title>WGS assembly of Ceratodon purpureus strain R40.</title>
        <authorList>
            <person name="Carey S.B."/>
            <person name="Jenkins J."/>
            <person name="Shu S."/>
            <person name="Lovell J.T."/>
            <person name="Sreedasyam A."/>
            <person name="Maumus F."/>
            <person name="Tiley G.P."/>
            <person name="Fernandez-Pozo N."/>
            <person name="Barry K."/>
            <person name="Chen C."/>
            <person name="Wang M."/>
            <person name="Lipzen A."/>
            <person name="Daum C."/>
            <person name="Saski C.A."/>
            <person name="Payton A.C."/>
            <person name="Mcbreen J.C."/>
            <person name="Conrad R.E."/>
            <person name="Kollar L.M."/>
            <person name="Olsson S."/>
            <person name="Huttunen S."/>
            <person name="Landis J.B."/>
            <person name="Wickett N.J."/>
            <person name="Johnson M.G."/>
            <person name="Rensing S.A."/>
            <person name="Grimwood J."/>
            <person name="Schmutz J."/>
            <person name="Mcdaniel S.F."/>
        </authorList>
    </citation>
    <scope>NUCLEOTIDE SEQUENCE</scope>
    <source>
        <strain evidence="10">R40</strain>
    </source>
</reference>
<evidence type="ECO:0000256" key="4">
    <source>
        <dbReference type="ARBA" id="ARBA00022723"/>
    </source>
</evidence>
<comment type="cofactor">
    <cofactor evidence="8">
        <name>Ca(2+)</name>
        <dbReference type="ChEBI" id="CHEBI:29108"/>
    </cofactor>
    <text evidence="8">Binds 1 Ca(2+) ion. Required for its activity.</text>
</comment>
<evidence type="ECO:0000313" key="11">
    <source>
        <dbReference type="Proteomes" id="UP000822688"/>
    </source>
</evidence>
<dbReference type="InterPro" id="IPR018082">
    <property type="entry name" value="AmbAllergen"/>
</dbReference>
<evidence type="ECO:0000256" key="1">
    <source>
        <dbReference type="ARBA" id="ARBA00000695"/>
    </source>
</evidence>
<keyword evidence="4 8" id="KW-0479">Metal-binding</keyword>
<name>A0A8T0H324_CERPU</name>
<dbReference type="InterPro" id="IPR012334">
    <property type="entry name" value="Pectin_lyas_fold"/>
</dbReference>
<proteinExistence type="inferred from homology"/>
<keyword evidence="7 8" id="KW-0456">Lyase</keyword>
<evidence type="ECO:0000313" key="10">
    <source>
        <dbReference type="EMBL" id="KAG0566481.1"/>
    </source>
</evidence>
<dbReference type="AlphaFoldDB" id="A0A8T0H324"/>
<dbReference type="Gene3D" id="2.160.20.10">
    <property type="entry name" value="Single-stranded right-handed beta-helix, Pectin lyase-like"/>
    <property type="match status" value="1"/>
</dbReference>
<evidence type="ECO:0000256" key="5">
    <source>
        <dbReference type="ARBA" id="ARBA00022729"/>
    </source>
</evidence>
<protein>
    <recommendedName>
        <fullName evidence="3 8">Pectate lyase</fullName>
        <ecNumber evidence="3 8">4.2.2.2</ecNumber>
    </recommendedName>
</protein>
<comment type="catalytic activity">
    <reaction evidence="1 8">
        <text>Eliminative cleavage of (1-&gt;4)-alpha-D-galacturonan to give oligosaccharides with 4-deoxy-alpha-D-galact-4-enuronosyl groups at their non-reducing ends.</text>
        <dbReference type="EC" id="4.2.2.2"/>
    </reaction>
</comment>
<sequence length="489" mass="53373">MWGLYATSSTKEVLLSLLVALLIAHRMQCAIAGLWADEVYPDGMIEIGAHKQVESHFDERDTVPGSGARRELAASDCQTGNAIDDCWRCDNSWESNRQALADCAIGFGKNAVGGKHGSLYVVTDNSDDDVVNPKYGTLRWAVIQTEPLWIIFQQDTRIKLTQELIMNSYKTIDGRGHNVQIAGGAGITIQAITNIIIHGIRIFNLVPTGPAMVRDSPSHYGHRLRSDGSAISIFAATNIWLDHLYLSDCTTNLISAIEASTYITVSNNYFTNHDMVMLFGAHPEDTFDTIMQVTVAYNHFGTGLTQRMPRCRFGYFHVFNNDYVEWKMYAIGGSQNPTILSEGNRFMAPDDKNSKEVTKRVADGGNDYGGWENWNWRSSGDMFLNGAFFTDSGSSNIDSSLYQKATSFTAKPSSNVGTLTANAGPFQCGLGGYLSCDAGTPNTYGGSGGSGGSGSTPGWYSSGEQDHEISQLVMFFSLILSTLSVILSM</sequence>
<comment type="caution">
    <text evidence="10">The sequence shown here is derived from an EMBL/GenBank/DDBJ whole genome shotgun (WGS) entry which is preliminary data.</text>
</comment>
<dbReference type="GO" id="GO:0030570">
    <property type="term" value="F:pectate lyase activity"/>
    <property type="evidence" value="ECO:0007669"/>
    <property type="project" value="UniProtKB-EC"/>
</dbReference>
<comment type="pathway">
    <text evidence="2 8">Glycan metabolism; pectin degradation; 2-dehydro-3-deoxy-D-gluconate from pectin: step 2/5.</text>
</comment>
<dbReference type="Proteomes" id="UP000822688">
    <property type="component" value="Chromosome 7"/>
</dbReference>
<dbReference type="Pfam" id="PF00544">
    <property type="entry name" value="Pectate_lyase_4"/>
    <property type="match status" value="1"/>
</dbReference>
<dbReference type="InterPro" id="IPR002022">
    <property type="entry name" value="Pec_lyase"/>
</dbReference>
<accession>A0A8T0H324</accession>
<evidence type="ECO:0000256" key="8">
    <source>
        <dbReference type="RuleBase" id="RU361123"/>
    </source>
</evidence>
<keyword evidence="5 8" id="KW-0732">Signal</keyword>
<dbReference type="PANTHER" id="PTHR31683:SF187">
    <property type="entry name" value="PECTATE LYASE 18-RELATED"/>
    <property type="match status" value="1"/>
</dbReference>
<evidence type="ECO:0000256" key="6">
    <source>
        <dbReference type="ARBA" id="ARBA00022837"/>
    </source>
</evidence>
<dbReference type="InterPro" id="IPR011050">
    <property type="entry name" value="Pectin_lyase_fold/virulence"/>
</dbReference>
<evidence type="ECO:0000256" key="7">
    <source>
        <dbReference type="ARBA" id="ARBA00023239"/>
    </source>
</evidence>
<feature type="domain" description="Pectate lyase" evidence="9">
    <location>
        <begin position="155"/>
        <end position="352"/>
    </location>
</feature>
<keyword evidence="6 8" id="KW-0106">Calcium</keyword>
<gene>
    <name evidence="10" type="ORF">KC19_7G067200</name>
</gene>
<evidence type="ECO:0000256" key="3">
    <source>
        <dbReference type="ARBA" id="ARBA00012272"/>
    </source>
</evidence>
<dbReference type="InterPro" id="IPR045032">
    <property type="entry name" value="PEL"/>
</dbReference>
<organism evidence="10 11">
    <name type="scientific">Ceratodon purpureus</name>
    <name type="common">Fire moss</name>
    <name type="synonym">Dicranum purpureum</name>
    <dbReference type="NCBI Taxonomy" id="3225"/>
    <lineage>
        <taxon>Eukaryota</taxon>
        <taxon>Viridiplantae</taxon>
        <taxon>Streptophyta</taxon>
        <taxon>Embryophyta</taxon>
        <taxon>Bryophyta</taxon>
        <taxon>Bryophytina</taxon>
        <taxon>Bryopsida</taxon>
        <taxon>Dicranidae</taxon>
        <taxon>Pseudoditrichales</taxon>
        <taxon>Ditrichaceae</taxon>
        <taxon>Ceratodon</taxon>
    </lineage>
</organism>
<feature type="chain" id="PRO_5035960966" description="Pectate lyase" evidence="8">
    <location>
        <begin position="33"/>
        <end position="489"/>
    </location>
</feature>
<evidence type="ECO:0000256" key="2">
    <source>
        <dbReference type="ARBA" id="ARBA00005220"/>
    </source>
</evidence>
<feature type="signal peptide" evidence="8">
    <location>
        <begin position="1"/>
        <end position="32"/>
    </location>
</feature>
<dbReference type="EMBL" id="CM026428">
    <property type="protein sequence ID" value="KAG0566481.1"/>
    <property type="molecule type" value="Genomic_DNA"/>
</dbReference>
<dbReference type="SUPFAM" id="SSF51126">
    <property type="entry name" value="Pectin lyase-like"/>
    <property type="match status" value="1"/>
</dbReference>
<evidence type="ECO:0000259" key="9">
    <source>
        <dbReference type="SMART" id="SM00656"/>
    </source>
</evidence>
<dbReference type="GO" id="GO:0046872">
    <property type="term" value="F:metal ion binding"/>
    <property type="evidence" value="ECO:0007669"/>
    <property type="project" value="UniProtKB-KW"/>
</dbReference>
<dbReference type="PRINTS" id="PR00807">
    <property type="entry name" value="AMBALLERGEN"/>
</dbReference>
<dbReference type="EC" id="4.2.2.2" evidence="3 8"/>
<keyword evidence="11" id="KW-1185">Reference proteome</keyword>
<dbReference type="SMART" id="SM00656">
    <property type="entry name" value="Amb_all"/>
    <property type="match status" value="1"/>
</dbReference>
<comment type="similarity">
    <text evidence="8">Belongs to the polysaccharide lyase 1 family.</text>
</comment>